<dbReference type="AlphaFoldDB" id="A0AAQ2HZP4"/>
<dbReference type="Proteomes" id="UP000310574">
    <property type="component" value="Unassembled WGS sequence"/>
</dbReference>
<reference evidence="2 3" key="1">
    <citation type="submission" date="2019-04" db="EMBL/GenBank/DDBJ databases">
        <title>Draft genome sequence of Pseudomonas sp. M7D1 isolated from rhizosphere of plant the flowery desert.</title>
        <authorList>
            <person name="Poblete-Morales M."/>
            <person name="Plaza N."/>
            <person name="Corsini G."/>
            <person name="Silva E."/>
        </authorList>
    </citation>
    <scope>NUCLEOTIDE SEQUENCE [LARGE SCALE GENOMIC DNA]</scope>
    <source>
        <strain evidence="2 3">M7D1</strain>
    </source>
</reference>
<dbReference type="EMBL" id="SSBS01000005">
    <property type="protein sequence ID" value="THF29228.1"/>
    <property type="molecule type" value="Genomic_DNA"/>
</dbReference>
<protein>
    <submittedName>
        <fullName evidence="2">Uncharacterized protein</fullName>
    </submittedName>
</protein>
<evidence type="ECO:0000256" key="1">
    <source>
        <dbReference type="SAM" id="MobiDB-lite"/>
    </source>
</evidence>
<sequence length="79" mass="8533">MRPEESPLLGKTHNPVGASLLAKALGQLVKMSNVPTLSRAGSLPPGNLIARTVPFFCRSNHDPSKESRTRCARRAVENP</sequence>
<evidence type="ECO:0000313" key="2">
    <source>
        <dbReference type="EMBL" id="THF29228.1"/>
    </source>
</evidence>
<feature type="region of interest" description="Disordered" evidence="1">
    <location>
        <begin position="59"/>
        <end position="79"/>
    </location>
</feature>
<accession>A0AAQ2HZP4</accession>
<comment type="caution">
    <text evidence="2">The sequence shown here is derived from an EMBL/GenBank/DDBJ whole genome shotgun (WGS) entry which is preliminary data.</text>
</comment>
<proteinExistence type="predicted"/>
<name>A0AAQ2HZP4_9PSED</name>
<organism evidence="2 3">
    <name type="scientific">Pseudomonas atacamensis</name>
    <dbReference type="NCBI Taxonomy" id="2565368"/>
    <lineage>
        <taxon>Bacteria</taxon>
        <taxon>Pseudomonadati</taxon>
        <taxon>Pseudomonadota</taxon>
        <taxon>Gammaproteobacteria</taxon>
        <taxon>Pseudomonadales</taxon>
        <taxon>Pseudomonadaceae</taxon>
        <taxon>Pseudomonas</taxon>
    </lineage>
</organism>
<gene>
    <name evidence="2" type="ORF">E5170_18675</name>
</gene>
<evidence type="ECO:0000313" key="3">
    <source>
        <dbReference type="Proteomes" id="UP000310574"/>
    </source>
</evidence>